<dbReference type="Pfam" id="PF00005">
    <property type="entry name" value="ABC_tran"/>
    <property type="match status" value="2"/>
</dbReference>
<evidence type="ECO:0000313" key="7">
    <source>
        <dbReference type="Proteomes" id="UP000307087"/>
    </source>
</evidence>
<dbReference type="OrthoDB" id="3311037at2"/>
<dbReference type="Gene3D" id="3.40.50.300">
    <property type="entry name" value="P-loop containing nucleotide triphosphate hydrolases"/>
    <property type="match status" value="2"/>
</dbReference>
<dbReference type="SUPFAM" id="SSF52540">
    <property type="entry name" value="P-loop containing nucleoside triphosphate hydrolases"/>
    <property type="match status" value="2"/>
</dbReference>
<dbReference type="SMART" id="SM00382">
    <property type="entry name" value="AAA"/>
    <property type="match status" value="2"/>
</dbReference>
<dbReference type="GO" id="GO:0005524">
    <property type="term" value="F:ATP binding"/>
    <property type="evidence" value="ECO:0007669"/>
    <property type="project" value="UniProtKB-KW"/>
</dbReference>
<keyword evidence="7" id="KW-1185">Reference proteome</keyword>
<evidence type="ECO:0000256" key="3">
    <source>
        <dbReference type="ARBA" id="ARBA00022741"/>
    </source>
</evidence>
<dbReference type="InterPro" id="IPR027417">
    <property type="entry name" value="P-loop_NTPase"/>
</dbReference>
<keyword evidence="2" id="KW-0677">Repeat</keyword>
<evidence type="ECO:0000259" key="5">
    <source>
        <dbReference type="PROSITE" id="PS50893"/>
    </source>
</evidence>
<reference evidence="6 7" key="1">
    <citation type="journal article" date="2009" name="Int. J. Syst. Evol. Microbiol.">
        <title>Nocardioides caeni sp. nov., isolated from wastewater.</title>
        <authorList>
            <person name="Yoon J.H."/>
            <person name="Kang S.J."/>
            <person name="Park S."/>
            <person name="Kim W."/>
            <person name="Oh T.K."/>
        </authorList>
    </citation>
    <scope>NUCLEOTIDE SEQUENCE [LARGE SCALE GENOMIC DNA]</scope>
    <source>
        <strain evidence="6 7">DSM 23134</strain>
    </source>
</reference>
<evidence type="ECO:0000313" key="6">
    <source>
        <dbReference type="EMBL" id="THV14774.1"/>
    </source>
</evidence>
<comment type="caution">
    <text evidence="6">The sequence shown here is derived from an EMBL/GenBank/DDBJ whole genome shotgun (WGS) entry which is preliminary data.</text>
</comment>
<organism evidence="6 7">
    <name type="scientific">Nocardioides caeni</name>
    <dbReference type="NCBI Taxonomy" id="574700"/>
    <lineage>
        <taxon>Bacteria</taxon>
        <taxon>Bacillati</taxon>
        <taxon>Actinomycetota</taxon>
        <taxon>Actinomycetes</taxon>
        <taxon>Propionibacteriales</taxon>
        <taxon>Nocardioidaceae</taxon>
        <taxon>Nocardioides</taxon>
    </lineage>
</organism>
<sequence length="502" mass="53125">MNALDIRGLSKTFSGHVVLHGVDLTVRRGEVHALVGQNGSGKSTLIKVLAGYHAPDAGATAQVLGRELTLGSAAAADRLNIRFVHQDLGLANDLTLTENIMLGRRYPRRAGIAIDWPKARRIAHECISRTGPAIDVNRTVAEFGIAERTRIAIARALPDNDDPALIVLDEPTAALPAQDVEKLFDTIRGLTAAGNAVLLVSHHLDEILGVSDTVTVLRDGARVATVPTAEVDKHSLTELIIGRALSRDVERAPRAVDDSRPIATIEGLSGTSLLDIDIDLRPGEIVGIAGLTGSGREEVAALVTGRTHRDGGTVRIGSRSVPSGDPRAALAAGMAWIVGERARYAVFPAMDLRSNITIGDVGRHQRGGRLRHHDERAEARDWIHELGIVASGTDADIATLSGGNQQKALVARALRLKPAVLVLDDPTAGIDIGARQQVHGIIAGRADESMAVLITSTDSEELARLCDRVLVLARGRVVAELARGVDLDAATIDHTQVSGVPA</sequence>
<dbReference type="PROSITE" id="PS00211">
    <property type="entry name" value="ABC_TRANSPORTER_1"/>
    <property type="match status" value="1"/>
</dbReference>
<feature type="domain" description="ABC transporter" evidence="5">
    <location>
        <begin position="253"/>
        <end position="499"/>
    </location>
</feature>
<dbReference type="InterPro" id="IPR050107">
    <property type="entry name" value="ABC_carbohydrate_import_ATPase"/>
</dbReference>
<keyword evidence="3" id="KW-0547">Nucleotide-binding</keyword>
<dbReference type="InterPro" id="IPR017871">
    <property type="entry name" value="ABC_transporter-like_CS"/>
</dbReference>
<dbReference type="GO" id="GO:0016887">
    <property type="term" value="F:ATP hydrolysis activity"/>
    <property type="evidence" value="ECO:0007669"/>
    <property type="project" value="InterPro"/>
</dbReference>
<dbReference type="AlphaFoldDB" id="A0A4S8NII5"/>
<dbReference type="EMBL" id="STGW01000004">
    <property type="protein sequence ID" value="THV14774.1"/>
    <property type="molecule type" value="Genomic_DNA"/>
</dbReference>
<protein>
    <submittedName>
        <fullName evidence="6">Sugar ABC transporter ATP-binding protein</fullName>
    </submittedName>
</protein>
<dbReference type="CDD" id="cd03216">
    <property type="entry name" value="ABC_Carb_Monos_I"/>
    <property type="match status" value="1"/>
</dbReference>
<evidence type="ECO:0000256" key="4">
    <source>
        <dbReference type="ARBA" id="ARBA00022840"/>
    </source>
</evidence>
<dbReference type="PANTHER" id="PTHR43790">
    <property type="entry name" value="CARBOHYDRATE TRANSPORT ATP-BINDING PROTEIN MG119-RELATED"/>
    <property type="match status" value="1"/>
</dbReference>
<keyword evidence="1" id="KW-0813">Transport</keyword>
<keyword evidence="4 6" id="KW-0067">ATP-binding</keyword>
<name>A0A4S8NII5_9ACTN</name>
<dbReference type="PROSITE" id="PS50893">
    <property type="entry name" value="ABC_TRANSPORTER_2"/>
    <property type="match status" value="2"/>
</dbReference>
<gene>
    <name evidence="6" type="ORF">E9934_09005</name>
</gene>
<evidence type="ECO:0000256" key="1">
    <source>
        <dbReference type="ARBA" id="ARBA00022448"/>
    </source>
</evidence>
<dbReference type="InterPro" id="IPR003593">
    <property type="entry name" value="AAA+_ATPase"/>
</dbReference>
<evidence type="ECO:0000256" key="2">
    <source>
        <dbReference type="ARBA" id="ARBA00022737"/>
    </source>
</evidence>
<dbReference type="CDD" id="cd03215">
    <property type="entry name" value="ABC_Carb_Monos_II"/>
    <property type="match status" value="1"/>
</dbReference>
<dbReference type="InterPro" id="IPR003439">
    <property type="entry name" value="ABC_transporter-like_ATP-bd"/>
</dbReference>
<dbReference type="RefSeq" id="WP_136562536.1">
    <property type="nucleotide sequence ID" value="NZ_BAABLS010000008.1"/>
</dbReference>
<accession>A0A4S8NII5</accession>
<proteinExistence type="predicted"/>
<dbReference type="Proteomes" id="UP000307087">
    <property type="component" value="Unassembled WGS sequence"/>
</dbReference>
<feature type="domain" description="ABC transporter" evidence="5">
    <location>
        <begin position="4"/>
        <end position="244"/>
    </location>
</feature>
<dbReference type="PANTHER" id="PTHR43790:SF9">
    <property type="entry name" value="GALACTOFURANOSE TRANSPORTER ATP-BINDING PROTEIN YTFR"/>
    <property type="match status" value="1"/>
</dbReference>